<organism evidence="4 7">
    <name type="scientific">Teichococcus wenyumeiae</name>
    <dbReference type="NCBI Taxonomy" id="2478470"/>
    <lineage>
        <taxon>Bacteria</taxon>
        <taxon>Pseudomonadati</taxon>
        <taxon>Pseudomonadota</taxon>
        <taxon>Alphaproteobacteria</taxon>
        <taxon>Acetobacterales</taxon>
        <taxon>Roseomonadaceae</taxon>
        <taxon>Roseomonas</taxon>
    </lineage>
</organism>
<comment type="caution">
    <text evidence="4">The sequence shown here is derived from an EMBL/GenBank/DDBJ whole genome shotgun (WGS) entry which is preliminary data.</text>
</comment>
<reference evidence="4 7" key="1">
    <citation type="submission" date="2018-09" db="EMBL/GenBank/DDBJ databases">
        <title>Roseomonas sp. nov., isolated from feces of Tibetan antelopes in the Qinghai-Tibet plateau, China.</title>
        <authorList>
            <person name="Tian Z."/>
        </authorList>
    </citation>
    <scope>NUCLEOTIDE SEQUENCE [LARGE SCALE GENOMIC DNA]</scope>
    <source>
        <strain evidence="5 6">Z23</strain>
        <strain evidence="4 7">Z24</strain>
    </source>
</reference>
<sequence>MISRNLRKIRRMRRLAAPDADPMPAPRPVSSGWSSAGAVAAAAFIATWSLPAVAQTSLPDVVVRSPTVTGRLRPDYAPAGVRLGGFRLDGNVDAGVGYSDNLAPTAPERLTGIFLDEALRLSLSSDWTRHAVSVTASQATRRHPDAGSLDWTDYQVGLGGRYDIGRASSVSLGYSHIRGHLEVTDFDVQQSTLNRPLPFDSDVFQASGIAAFNRITLGGSAEYRTVRYNGDEAFLPRRTFGDGRDYDRVTGEATAAYSFLPGRDVMMITRVTDISYLHKGLENRDSLTWEVLAGLRYDLTGLWGFRVAVGYRQRDYEDPVLRDRSSPAFEGQLLYLPSPLTTVTLTAQRSIEESTRATNVSYTRTLVRLNVDHELLRNVIVSAELRGERRNYDRPDESVTDAVGILSAQVFFNRRVSMLASYQRYERLQASAGIQEFDQNLFLLRLRFTL</sequence>
<keyword evidence="3" id="KW-0998">Cell outer membrane</keyword>
<dbReference type="Pfam" id="PF10082">
    <property type="entry name" value="BBP2_2"/>
    <property type="match status" value="1"/>
</dbReference>
<dbReference type="InterPro" id="IPR018759">
    <property type="entry name" value="BBP2_2"/>
</dbReference>
<dbReference type="Proteomes" id="UP000274097">
    <property type="component" value="Unassembled WGS sequence"/>
</dbReference>
<protein>
    <submittedName>
        <fullName evidence="4">DUF560 domain-containing protein</fullName>
    </submittedName>
</protein>
<dbReference type="AlphaFoldDB" id="A0A3A9JX63"/>
<comment type="subcellular location">
    <subcellularLocation>
        <location evidence="1">Cell outer membrane</location>
    </subcellularLocation>
</comment>
<dbReference type="EMBL" id="RFLX01000024">
    <property type="protein sequence ID" value="RMI19135.1"/>
    <property type="molecule type" value="Genomic_DNA"/>
</dbReference>
<dbReference type="InParanoid" id="A0A3A9JX63"/>
<keyword evidence="6" id="KW-1185">Reference proteome</keyword>
<proteinExistence type="predicted"/>
<evidence type="ECO:0000256" key="2">
    <source>
        <dbReference type="ARBA" id="ARBA00023136"/>
    </source>
</evidence>
<dbReference type="InterPro" id="IPR036942">
    <property type="entry name" value="Beta-barrel_TonB_sf"/>
</dbReference>
<dbReference type="Gene3D" id="2.40.170.20">
    <property type="entry name" value="TonB-dependent receptor, beta-barrel domain"/>
    <property type="match status" value="1"/>
</dbReference>
<evidence type="ECO:0000313" key="5">
    <source>
        <dbReference type="EMBL" id="RMI19135.1"/>
    </source>
</evidence>
<evidence type="ECO:0000256" key="3">
    <source>
        <dbReference type="ARBA" id="ARBA00023237"/>
    </source>
</evidence>
<evidence type="ECO:0000313" key="7">
    <source>
        <dbReference type="Proteomes" id="UP000278036"/>
    </source>
</evidence>
<dbReference type="SUPFAM" id="SSF56935">
    <property type="entry name" value="Porins"/>
    <property type="match status" value="1"/>
</dbReference>
<evidence type="ECO:0000256" key="1">
    <source>
        <dbReference type="ARBA" id="ARBA00004442"/>
    </source>
</evidence>
<evidence type="ECO:0000313" key="4">
    <source>
        <dbReference type="EMBL" id="RKK05388.1"/>
    </source>
</evidence>
<keyword evidence="2" id="KW-0472">Membrane</keyword>
<dbReference type="EMBL" id="RAQU01000017">
    <property type="protein sequence ID" value="RKK05388.1"/>
    <property type="molecule type" value="Genomic_DNA"/>
</dbReference>
<evidence type="ECO:0000313" key="6">
    <source>
        <dbReference type="Proteomes" id="UP000274097"/>
    </source>
</evidence>
<dbReference type="GO" id="GO:0009279">
    <property type="term" value="C:cell outer membrane"/>
    <property type="evidence" value="ECO:0007669"/>
    <property type="project" value="UniProtKB-SubCell"/>
</dbReference>
<accession>A0A3A9JX63</accession>
<dbReference type="Proteomes" id="UP000278036">
    <property type="component" value="Unassembled WGS sequence"/>
</dbReference>
<gene>
    <name evidence="4" type="ORF">D6Z83_04530</name>
    <name evidence="5" type="ORF">EBE87_21695</name>
</gene>
<name>A0A3A9JX63_9PROT</name>